<dbReference type="Pfam" id="PF00392">
    <property type="entry name" value="GntR"/>
    <property type="match status" value="1"/>
</dbReference>
<reference evidence="5" key="2">
    <citation type="journal article" date="2021" name="PeerJ">
        <title>Extensive microbial diversity within the chicken gut microbiome revealed by metagenomics and culture.</title>
        <authorList>
            <person name="Gilroy R."/>
            <person name="Ravi A."/>
            <person name="Getino M."/>
            <person name="Pursley I."/>
            <person name="Horton D.L."/>
            <person name="Alikhan N.F."/>
            <person name="Baker D."/>
            <person name="Gharbi K."/>
            <person name="Hall N."/>
            <person name="Watson M."/>
            <person name="Adriaenssens E.M."/>
            <person name="Foster-Nyarko E."/>
            <person name="Jarju S."/>
            <person name="Secka A."/>
            <person name="Antonio M."/>
            <person name="Oren A."/>
            <person name="Chaudhuri R.R."/>
            <person name="La Ragione R."/>
            <person name="Hildebrand F."/>
            <person name="Pallen M.J."/>
        </authorList>
    </citation>
    <scope>NUCLEOTIDE SEQUENCE</scope>
    <source>
        <strain evidence="5">ChiGjej2B2-16831</strain>
    </source>
</reference>
<evidence type="ECO:0000259" key="4">
    <source>
        <dbReference type="PROSITE" id="PS50949"/>
    </source>
</evidence>
<evidence type="ECO:0000256" key="1">
    <source>
        <dbReference type="ARBA" id="ARBA00023015"/>
    </source>
</evidence>
<keyword evidence="1" id="KW-0805">Transcription regulation</keyword>
<reference evidence="5" key="1">
    <citation type="submission" date="2020-10" db="EMBL/GenBank/DDBJ databases">
        <authorList>
            <person name="Gilroy R."/>
        </authorList>
    </citation>
    <scope>NUCLEOTIDE SEQUENCE</scope>
    <source>
        <strain evidence="5">ChiGjej2B2-16831</strain>
    </source>
</reference>
<dbReference type="AlphaFoldDB" id="A0A9D1SSY8"/>
<accession>A0A9D1SSY8</accession>
<dbReference type="Proteomes" id="UP000824128">
    <property type="component" value="Unassembled WGS sequence"/>
</dbReference>
<dbReference type="SMART" id="SM00345">
    <property type="entry name" value="HTH_GNTR"/>
    <property type="match status" value="1"/>
</dbReference>
<gene>
    <name evidence="5" type="ORF">IAD24_02530</name>
</gene>
<dbReference type="EMBL" id="DVNZ01000081">
    <property type="protein sequence ID" value="HIU94014.1"/>
    <property type="molecule type" value="Genomic_DNA"/>
</dbReference>
<proteinExistence type="predicted"/>
<name>A0A9D1SSY8_9FIRM</name>
<dbReference type="InterPro" id="IPR000524">
    <property type="entry name" value="Tscrpt_reg_HTH_GntR"/>
</dbReference>
<dbReference type="SMART" id="SM00895">
    <property type="entry name" value="FCD"/>
    <property type="match status" value="1"/>
</dbReference>
<dbReference type="InterPro" id="IPR036390">
    <property type="entry name" value="WH_DNA-bd_sf"/>
</dbReference>
<dbReference type="InterPro" id="IPR011711">
    <property type="entry name" value="GntR_C"/>
</dbReference>
<feature type="domain" description="HTH gntR-type" evidence="4">
    <location>
        <begin position="13"/>
        <end position="80"/>
    </location>
</feature>
<keyword evidence="3" id="KW-0804">Transcription</keyword>
<dbReference type="PANTHER" id="PTHR43537:SF5">
    <property type="entry name" value="UXU OPERON TRANSCRIPTIONAL REGULATOR"/>
    <property type="match status" value="1"/>
</dbReference>
<dbReference type="Pfam" id="PF07729">
    <property type="entry name" value="FCD"/>
    <property type="match status" value="1"/>
</dbReference>
<sequence length="231" mass="26654">MDQAPFPAKAPGENAREYAYRVLYNRIMTLDFPPGMLLVDAELSQALRVSRTPIREAIVSLVESKLVTVQPQRSSMVSRIDLDAVEEGVFLRYHAECAIFREAVKKADGQDIARLRANIEQQKLCLQTGDLDGYMELDNAFHKLLYFAARKPWTWATVMRIVTHHDRVRRLQVRLGTEQLWPAHEEHCELLRALVTRSEQDMDAFLHEHLTAGYRGALPELMQRYPDYFAV</sequence>
<dbReference type="Gene3D" id="1.10.10.10">
    <property type="entry name" value="Winged helix-like DNA-binding domain superfamily/Winged helix DNA-binding domain"/>
    <property type="match status" value="1"/>
</dbReference>
<dbReference type="Gene3D" id="1.20.120.530">
    <property type="entry name" value="GntR ligand-binding domain-like"/>
    <property type="match status" value="1"/>
</dbReference>
<dbReference type="InterPro" id="IPR008920">
    <property type="entry name" value="TF_FadR/GntR_C"/>
</dbReference>
<dbReference type="GO" id="GO:0003677">
    <property type="term" value="F:DNA binding"/>
    <property type="evidence" value="ECO:0007669"/>
    <property type="project" value="UniProtKB-KW"/>
</dbReference>
<evidence type="ECO:0000256" key="3">
    <source>
        <dbReference type="ARBA" id="ARBA00023163"/>
    </source>
</evidence>
<protein>
    <submittedName>
        <fullName evidence="5">GntR family transcriptional regulator</fullName>
    </submittedName>
</protein>
<evidence type="ECO:0000256" key="2">
    <source>
        <dbReference type="ARBA" id="ARBA00023125"/>
    </source>
</evidence>
<dbReference type="SUPFAM" id="SSF46785">
    <property type="entry name" value="Winged helix' DNA-binding domain"/>
    <property type="match status" value="1"/>
</dbReference>
<dbReference type="PROSITE" id="PS50949">
    <property type="entry name" value="HTH_GNTR"/>
    <property type="match status" value="1"/>
</dbReference>
<organism evidence="5 6">
    <name type="scientific">Candidatus Aphodomorpha intestinavium</name>
    <dbReference type="NCBI Taxonomy" id="2840672"/>
    <lineage>
        <taxon>Bacteria</taxon>
        <taxon>Bacillati</taxon>
        <taxon>Bacillota</taxon>
        <taxon>Clostridia</taxon>
        <taxon>Eubacteriales</taxon>
        <taxon>Candidatus Aphodomorpha</taxon>
    </lineage>
</organism>
<dbReference type="GO" id="GO:0003700">
    <property type="term" value="F:DNA-binding transcription factor activity"/>
    <property type="evidence" value="ECO:0007669"/>
    <property type="project" value="InterPro"/>
</dbReference>
<evidence type="ECO:0000313" key="6">
    <source>
        <dbReference type="Proteomes" id="UP000824128"/>
    </source>
</evidence>
<comment type="caution">
    <text evidence="5">The sequence shown here is derived from an EMBL/GenBank/DDBJ whole genome shotgun (WGS) entry which is preliminary data.</text>
</comment>
<keyword evidence="2" id="KW-0238">DNA-binding</keyword>
<evidence type="ECO:0000313" key="5">
    <source>
        <dbReference type="EMBL" id="HIU94014.1"/>
    </source>
</evidence>
<dbReference type="InterPro" id="IPR036388">
    <property type="entry name" value="WH-like_DNA-bd_sf"/>
</dbReference>
<dbReference type="SUPFAM" id="SSF48008">
    <property type="entry name" value="GntR ligand-binding domain-like"/>
    <property type="match status" value="1"/>
</dbReference>
<dbReference type="PANTHER" id="PTHR43537">
    <property type="entry name" value="TRANSCRIPTIONAL REGULATOR, GNTR FAMILY"/>
    <property type="match status" value="1"/>
</dbReference>